<comment type="caution">
    <text evidence="1">The sequence shown here is derived from an EMBL/GenBank/DDBJ whole genome shotgun (WGS) entry which is preliminary data.</text>
</comment>
<accession>A0AAD3NJM2</accession>
<dbReference type="Proteomes" id="UP001234787">
    <property type="component" value="Unassembled WGS sequence"/>
</dbReference>
<sequence>MKPAPTGRVGVRRSPALKMSRLVAGHHETYILWLQKLLRNRHPYPAYSIHEAGWEEIVGGWEALVGWGGPYNSMGSG</sequence>
<protein>
    <submittedName>
        <fullName evidence="1">Uncharacterized protein</fullName>
    </submittedName>
</protein>
<gene>
    <name evidence="1" type="ORF">SUGI_1227200</name>
</gene>
<keyword evidence="2" id="KW-1185">Reference proteome</keyword>
<dbReference type="AlphaFoldDB" id="A0AAD3NJM2"/>
<evidence type="ECO:0000313" key="2">
    <source>
        <dbReference type="Proteomes" id="UP001234787"/>
    </source>
</evidence>
<proteinExistence type="predicted"/>
<organism evidence="1 2">
    <name type="scientific">Cryptomeria japonica</name>
    <name type="common">Japanese cedar</name>
    <name type="synonym">Cupressus japonica</name>
    <dbReference type="NCBI Taxonomy" id="3369"/>
    <lineage>
        <taxon>Eukaryota</taxon>
        <taxon>Viridiplantae</taxon>
        <taxon>Streptophyta</taxon>
        <taxon>Embryophyta</taxon>
        <taxon>Tracheophyta</taxon>
        <taxon>Spermatophyta</taxon>
        <taxon>Pinopsida</taxon>
        <taxon>Pinidae</taxon>
        <taxon>Conifers II</taxon>
        <taxon>Cupressales</taxon>
        <taxon>Cupressaceae</taxon>
        <taxon>Cryptomeria</taxon>
    </lineage>
</organism>
<evidence type="ECO:0000313" key="1">
    <source>
        <dbReference type="EMBL" id="GLJ56540.1"/>
    </source>
</evidence>
<reference evidence="1" key="1">
    <citation type="submission" date="2022-12" db="EMBL/GenBank/DDBJ databases">
        <title>Chromosome-Level Genome Assembly of Japanese Cedar (Cryptomeriajaponica D. Don).</title>
        <authorList>
            <person name="Fujino T."/>
            <person name="Yamaguchi K."/>
            <person name="Yokoyama T."/>
            <person name="Hamanaka T."/>
            <person name="Harazono Y."/>
            <person name="Kamada H."/>
            <person name="Kobayashi W."/>
            <person name="Ujino-Ihara T."/>
            <person name="Uchiyama K."/>
            <person name="Matsumoto A."/>
            <person name="Izuno A."/>
            <person name="Tsumura Y."/>
            <person name="Toyoda A."/>
            <person name="Shigenobu S."/>
            <person name="Moriguchi Y."/>
            <person name="Ueno S."/>
            <person name="Kasahara M."/>
        </authorList>
    </citation>
    <scope>NUCLEOTIDE SEQUENCE</scope>
</reference>
<dbReference type="EMBL" id="BSEH01000022">
    <property type="protein sequence ID" value="GLJ56540.1"/>
    <property type="molecule type" value="Genomic_DNA"/>
</dbReference>
<name>A0AAD3NJM2_CRYJA</name>